<keyword evidence="12" id="KW-1185">Reference proteome</keyword>
<keyword evidence="4 11" id="KW-0548">Nucleotidyltransferase</keyword>
<evidence type="ECO:0000256" key="2">
    <source>
        <dbReference type="ARBA" id="ARBA00012387"/>
    </source>
</evidence>
<dbReference type="GO" id="GO:0009298">
    <property type="term" value="P:GDP-mannose biosynthetic process"/>
    <property type="evidence" value="ECO:0007669"/>
    <property type="project" value="TreeGrafter"/>
</dbReference>
<dbReference type="AlphaFoldDB" id="A0A5C6UGJ6"/>
<dbReference type="GO" id="GO:0005525">
    <property type="term" value="F:GTP binding"/>
    <property type="evidence" value="ECO:0007669"/>
    <property type="project" value="UniProtKB-KW"/>
</dbReference>
<keyword evidence="11" id="KW-0413">Isomerase</keyword>
<proteinExistence type="inferred from homology"/>
<evidence type="ECO:0000256" key="7">
    <source>
        <dbReference type="ARBA" id="ARBA00047343"/>
    </source>
</evidence>
<dbReference type="Pfam" id="PF22640">
    <property type="entry name" value="ManC_GMP_beta-helix"/>
    <property type="match status" value="1"/>
</dbReference>
<dbReference type="InterPro" id="IPR054566">
    <property type="entry name" value="ManC/GMP-like_b-helix"/>
</dbReference>
<feature type="domain" description="Nucleotidyl transferase" evidence="9">
    <location>
        <begin position="8"/>
        <end position="286"/>
    </location>
</feature>
<dbReference type="GO" id="GO:0004475">
    <property type="term" value="F:mannose-1-phosphate guanylyltransferase (GTP) activity"/>
    <property type="evidence" value="ECO:0007669"/>
    <property type="project" value="UniProtKB-EC"/>
</dbReference>
<evidence type="ECO:0000256" key="4">
    <source>
        <dbReference type="ARBA" id="ARBA00022695"/>
    </source>
</evidence>
<dbReference type="PANTHER" id="PTHR46390:SF1">
    <property type="entry name" value="MANNOSE-1-PHOSPHATE GUANYLYLTRANSFERASE"/>
    <property type="match status" value="1"/>
</dbReference>
<dbReference type="InterPro" id="IPR051161">
    <property type="entry name" value="Mannose-6P_isomerase_type2"/>
</dbReference>
<evidence type="ECO:0000256" key="1">
    <source>
        <dbReference type="ARBA" id="ARBA00006115"/>
    </source>
</evidence>
<accession>A0A5C6UGJ6</accession>
<comment type="catalytic activity">
    <reaction evidence="7">
        <text>alpha-D-mannose 1-phosphate + GTP + H(+) = GDP-alpha-D-mannose + diphosphate</text>
        <dbReference type="Rhea" id="RHEA:15229"/>
        <dbReference type="ChEBI" id="CHEBI:15378"/>
        <dbReference type="ChEBI" id="CHEBI:33019"/>
        <dbReference type="ChEBI" id="CHEBI:37565"/>
        <dbReference type="ChEBI" id="CHEBI:57527"/>
        <dbReference type="ChEBI" id="CHEBI:58409"/>
        <dbReference type="EC" id="2.7.7.13"/>
    </reaction>
</comment>
<evidence type="ECO:0000259" key="10">
    <source>
        <dbReference type="Pfam" id="PF22640"/>
    </source>
</evidence>
<dbReference type="InterPro" id="IPR049577">
    <property type="entry name" value="GMPP_N"/>
</dbReference>
<comment type="similarity">
    <text evidence="1 8">Belongs to the mannose-6-phosphate isomerase type 2 family.</text>
</comment>
<dbReference type="Proteomes" id="UP000321250">
    <property type="component" value="Unassembled WGS sequence"/>
</dbReference>
<organism evidence="11 12">
    <name type="scientific">Sphingomonas ginsenosidivorax</name>
    <dbReference type="NCBI Taxonomy" id="862135"/>
    <lineage>
        <taxon>Bacteria</taxon>
        <taxon>Pseudomonadati</taxon>
        <taxon>Pseudomonadota</taxon>
        <taxon>Alphaproteobacteria</taxon>
        <taxon>Sphingomonadales</taxon>
        <taxon>Sphingomonadaceae</taxon>
        <taxon>Sphingomonas</taxon>
    </lineage>
</organism>
<evidence type="ECO:0000256" key="3">
    <source>
        <dbReference type="ARBA" id="ARBA00022679"/>
    </source>
</evidence>
<dbReference type="SUPFAM" id="SSF159283">
    <property type="entry name" value="Guanosine diphospho-D-mannose pyrophosphorylase/mannose-6-phosphate isomerase linker domain"/>
    <property type="match status" value="1"/>
</dbReference>
<dbReference type="EMBL" id="VOQR01000001">
    <property type="protein sequence ID" value="TXC71903.1"/>
    <property type="molecule type" value="Genomic_DNA"/>
</dbReference>
<keyword evidence="6" id="KW-0342">GTP-binding</keyword>
<dbReference type="RefSeq" id="WP_147083179.1">
    <property type="nucleotide sequence ID" value="NZ_VOQR01000001.1"/>
</dbReference>
<dbReference type="EC" id="2.7.7.13" evidence="2"/>
<protein>
    <recommendedName>
        <fullName evidence="2">mannose-1-phosphate guanylyltransferase</fullName>
        <ecNumber evidence="2">2.7.7.13</ecNumber>
    </recommendedName>
</protein>
<dbReference type="GO" id="GO:0000271">
    <property type="term" value="P:polysaccharide biosynthetic process"/>
    <property type="evidence" value="ECO:0007669"/>
    <property type="project" value="InterPro"/>
</dbReference>
<reference evidence="11 12" key="1">
    <citation type="journal article" date="2013" name="Antonie Van Leeuwenhoek">
        <title>Sphingomonas ginsenosidivorax sp. nov., with the ability to transform ginsenosides.</title>
        <authorList>
            <person name="Jin X.F."/>
            <person name="Kim J.K."/>
            <person name="Liu Q.M."/>
            <person name="Kang M.S."/>
            <person name="He D."/>
            <person name="Jin F.X."/>
            <person name="Kim S.C."/>
            <person name="Im W.T."/>
        </authorList>
    </citation>
    <scope>NUCLEOTIDE SEQUENCE [LARGE SCALE GENOMIC DNA]</scope>
    <source>
        <strain evidence="11 12">KHI67</strain>
    </source>
</reference>
<keyword evidence="3 11" id="KW-0808">Transferase</keyword>
<sequence length="357" mass="37766">MSVKTIVPVILSGGSGTRLWPMSRPEMPKQMLALTAAETMLQLTAGRAMGDVFAAPIVVANARHADLVEQQLAAAGARPQALILEPAGRNTAPAIALAAIAAGRGREALLVMPSDHVIADVAAFHAAIERALPMVSQGWLVTFGIAPDAPETGYGWIQIGEEMAEGVHRVARFVEKPPLDAAEAMLASGDHAWNGGIFLFRADRYLEALAQFAPGMLVATEEAMEKARHEGVRIYPDATAFAASPDDSIDYAVMEKAERVAVVPVAMGWNDVGSWDALHAISERDADGNMHRGDGGGTVLAIDTKNCFVRSDGVRVSLVGVEDLIVVASGNDVLILPRGRSQEVKKLIEAMKAKPAA</sequence>
<evidence type="ECO:0000256" key="8">
    <source>
        <dbReference type="RuleBase" id="RU004190"/>
    </source>
</evidence>
<gene>
    <name evidence="11" type="ORF">FSB78_13760</name>
</gene>
<dbReference type="CDD" id="cd02509">
    <property type="entry name" value="GDP-M1P_Guanylyltransferase"/>
    <property type="match status" value="1"/>
</dbReference>
<dbReference type="SUPFAM" id="SSF53448">
    <property type="entry name" value="Nucleotide-diphospho-sugar transferases"/>
    <property type="match status" value="1"/>
</dbReference>
<dbReference type="Pfam" id="PF00483">
    <property type="entry name" value="NTP_transferase"/>
    <property type="match status" value="1"/>
</dbReference>
<dbReference type="InterPro" id="IPR029044">
    <property type="entry name" value="Nucleotide-diphossugar_trans"/>
</dbReference>
<dbReference type="NCBIfam" id="TIGR01479">
    <property type="entry name" value="GMP_PMI"/>
    <property type="match status" value="1"/>
</dbReference>
<dbReference type="InterPro" id="IPR006375">
    <property type="entry name" value="Man1P_GuaTrfase/Man6P_Isoase"/>
</dbReference>
<evidence type="ECO:0000313" key="11">
    <source>
        <dbReference type="EMBL" id="TXC71903.1"/>
    </source>
</evidence>
<evidence type="ECO:0000313" key="12">
    <source>
        <dbReference type="Proteomes" id="UP000321250"/>
    </source>
</evidence>
<dbReference type="FunFam" id="3.90.550.10:FF:000046">
    <property type="entry name" value="Mannose-1-phosphate guanylyltransferase (GDP)"/>
    <property type="match status" value="1"/>
</dbReference>
<keyword evidence="5" id="KW-0547">Nucleotide-binding</keyword>
<dbReference type="GO" id="GO:0016853">
    <property type="term" value="F:isomerase activity"/>
    <property type="evidence" value="ECO:0007669"/>
    <property type="project" value="UniProtKB-KW"/>
</dbReference>
<dbReference type="PANTHER" id="PTHR46390">
    <property type="entry name" value="MANNOSE-1-PHOSPHATE GUANYLYLTRANSFERASE"/>
    <property type="match status" value="1"/>
</dbReference>
<dbReference type="Gene3D" id="3.90.550.10">
    <property type="entry name" value="Spore Coat Polysaccharide Biosynthesis Protein SpsA, Chain A"/>
    <property type="match status" value="1"/>
</dbReference>
<dbReference type="InterPro" id="IPR005835">
    <property type="entry name" value="NTP_transferase_dom"/>
</dbReference>
<feature type="domain" description="MannoseP isomerase/GMP-like beta-helix" evidence="10">
    <location>
        <begin position="297"/>
        <end position="349"/>
    </location>
</feature>
<comment type="caution">
    <text evidence="11">The sequence shown here is derived from an EMBL/GenBank/DDBJ whole genome shotgun (WGS) entry which is preliminary data.</text>
</comment>
<evidence type="ECO:0000256" key="6">
    <source>
        <dbReference type="ARBA" id="ARBA00023134"/>
    </source>
</evidence>
<evidence type="ECO:0000256" key="5">
    <source>
        <dbReference type="ARBA" id="ARBA00022741"/>
    </source>
</evidence>
<dbReference type="OrthoDB" id="9806359at2"/>
<evidence type="ECO:0000259" key="9">
    <source>
        <dbReference type="Pfam" id="PF00483"/>
    </source>
</evidence>
<name>A0A5C6UGJ6_9SPHN</name>